<evidence type="ECO:0000313" key="1">
    <source>
        <dbReference type="EMBL" id="KAK1278005.1"/>
    </source>
</evidence>
<dbReference type="EMBL" id="JAUJYN010000002">
    <property type="protein sequence ID" value="KAK1278005.1"/>
    <property type="molecule type" value="Genomic_DNA"/>
</dbReference>
<protein>
    <submittedName>
        <fullName evidence="1">Uncharacterized protein</fullName>
    </submittedName>
</protein>
<sequence length="76" mass="9245">MGKNKVPKERVAEPRRNKAYYPQYRSAIHRIFETFATMKLNKKHLDLLQRTPFWNLFKSFIDKSYDYSKTKKNDDT</sequence>
<proteinExistence type="predicted"/>
<dbReference type="Proteomes" id="UP001179952">
    <property type="component" value="Unassembled WGS sequence"/>
</dbReference>
<keyword evidence="2" id="KW-1185">Reference proteome</keyword>
<evidence type="ECO:0000313" key="2">
    <source>
        <dbReference type="Proteomes" id="UP001179952"/>
    </source>
</evidence>
<name>A0AAV9BN38_ACOGR</name>
<accession>A0AAV9BN38</accession>
<reference evidence="1" key="2">
    <citation type="submission" date="2023-06" db="EMBL/GenBank/DDBJ databases">
        <authorList>
            <person name="Ma L."/>
            <person name="Liu K.-W."/>
            <person name="Li Z."/>
            <person name="Hsiao Y.-Y."/>
            <person name="Qi Y."/>
            <person name="Fu T."/>
            <person name="Tang G."/>
            <person name="Zhang D."/>
            <person name="Sun W.-H."/>
            <person name="Liu D.-K."/>
            <person name="Li Y."/>
            <person name="Chen G.-Z."/>
            <person name="Liu X.-D."/>
            <person name="Liao X.-Y."/>
            <person name="Jiang Y.-T."/>
            <person name="Yu X."/>
            <person name="Hao Y."/>
            <person name="Huang J."/>
            <person name="Zhao X.-W."/>
            <person name="Ke S."/>
            <person name="Chen Y.-Y."/>
            <person name="Wu W.-L."/>
            <person name="Hsu J.-L."/>
            <person name="Lin Y.-F."/>
            <person name="Huang M.-D."/>
            <person name="Li C.-Y."/>
            <person name="Huang L."/>
            <person name="Wang Z.-W."/>
            <person name="Zhao X."/>
            <person name="Zhong W.-Y."/>
            <person name="Peng D.-H."/>
            <person name="Ahmad S."/>
            <person name="Lan S."/>
            <person name="Zhang J.-S."/>
            <person name="Tsai W.-C."/>
            <person name="Van De Peer Y."/>
            <person name="Liu Z.-J."/>
        </authorList>
    </citation>
    <scope>NUCLEOTIDE SEQUENCE</scope>
    <source>
        <strain evidence="1">SCP</strain>
        <tissue evidence="1">Leaves</tissue>
    </source>
</reference>
<reference evidence="1" key="1">
    <citation type="journal article" date="2023" name="Nat. Commun.">
        <title>Diploid and tetraploid genomes of Acorus and the evolution of monocots.</title>
        <authorList>
            <person name="Ma L."/>
            <person name="Liu K.W."/>
            <person name="Li Z."/>
            <person name="Hsiao Y.Y."/>
            <person name="Qi Y."/>
            <person name="Fu T."/>
            <person name="Tang G.D."/>
            <person name="Zhang D."/>
            <person name="Sun W.H."/>
            <person name="Liu D.K."/>
            <person name="Li Y."/>
            <person name="Chen G.Z."/>
            <person name="Liu X.D."/>
            <person name="Liao X.Y."/>
            <person name="Jiang Y.T."/>
            <person name="Yu X."/>
            <person name="Hao Y."/>
            <person name="Huang J."/>
            <person name="Zhao X.W."/>
            <person name="Ke S."/>
            <person name="Chen Y.Y."/>
            <person name="Wu W.L."/>
            <person name="Hsu J.L."/>
            <person name="Lin Y.F."/>
            <person name="Huang M.D."/>
            <person name="Li C.Y."/>
            <person name="Huang L."/>
            <person name="Wang Z.W."/>
            <person name="Zhao X."/>
            <person name="Zhong W.Y."/>
            <person name="Peng D.H."/>
            <person name="Ahmad S."/>
            <person name="Lan S."/>
            <person name="Zhang J.S."/>
            <person name="Tsai W.C."/>
            <person name="Van de Peer Y."/>
            <person name="Liu Z.J."/>
        </authorList>
    </citation>
    <scope>NUCLEOTIDE SEQUENCE</scope>
    <source>
        <strain evidence="1">SCP</strain>
    </source>
</reference>
<organism evidence="1 2">
    <name type="scientific">Acorus gramineus</name>
    <name type="common">Dwarf sweet flag</name>
    <dbReference type="NCBI Taxonomy" id="55184"/>
    <lineage>
        <taxon>Eukaryota</taxon>
        <taxon>Viridiplantae</taxon>
        <taxon>Streptophyta</taxon>
        <taxon>Embryophyta</taxon>
        <taxon>Tracheophyta</taxon>
        <taxon>Spermatophyta</taxon>
        <taxon>Magnoliopsida</taxon>
        <taxon>Liliopsida</taxon>
        <taxon>Acoraceae</taxon>
        <taxon>Acorus</taxon>
    </lineage>
</organism>
<gene>
    <name evidence="1" type="ORF">QJS04_geneDACA023873</name>
</gene>
<dbReference type="AlphaFoldDB" id="A0AAV9BN38"/>
<comment type="caution">
    <text evidence="1">The sequence shown here is derived from an EMBL/GenBank/DDBJ whole genome shotgun (WGS) entry which is preliminary data.</text>
</comment>